<dbReference type="OrthoDB" id="674604at2759"/>
<evidence type="ECO:0000313" key="5">
    <source>
        <dbReference type="EMBL" id="PWA59730.1"/>
    </source>
</evidence>
<accession>A0A2U1MEP3</accession>
<dbReference type="SUPFAM" id="SSF50978">
    <property type="entry name" value="WD40 repeat-like"/>
    <property type="match status" value="1"/>
</dbReference>
<dbReference type="InterPro" id="IPR020472">
    <property type="entry name" value="WD40_PAC1"/>
</dbReference>
<comment type="caution">
    <text evidence="5">The sequence shown here is derived from an EMBL/GenBank/DDBJ whole genome shotgun (WGS) entry which is preliminary data.</text>
</comment>
<feature type="repeat" description="WD" evidence="3">
    <location>
        <begin position="234"/>
        <end position="275"/>
    </location>
</feature>
<feature type="region of interest" description="Disordered" evidence="4">
    <location>
        <begin position="21"/>
        <end position="40"/>
    </location>
</feature>
<dbReference type="InterPro" id="IPR045182">
    <property type="entry name" value="JINGUBANG-like"/>
</dbReference>
<evidence type="ECO:0000256" key="4">
    <source>
        <dbReference type="SAM" id="MobiDB-lite"/>
    </source>
</evidence>
<dbReference type="InterPro" id="IPR036322">
    <property type="entry name" value="WD40_repeat_dom_sf"/>
</dbReference>
<dbReference type="STRING" id="35608.A0A2U1MEP3"/>
<keyword evidence="2" id="KW-0677">Repeat</keyword>
<evidence type="ECO:0000256" key="2">
    <source>
        <dbReference type="ARBA" id="ARBA00022737"/>
    </source>
</evidence>
<dbReference type="PANTHER" id="PTHR22844:SF334">
    <property type="entry name" value="PROTEIN JINGUBANG-LIKE"/>
    <property type="match status" value="1"/>
</dbReference>
<gene>
    <name evidence="5" type="ORF">CTI12_AA388360</name>
</gene>
<feature type="compositionally biased region" description="Acidic residues" evidence="4">
    <location>
        <begin position="26"/>
        <end position="39"/>
    </location>
</feature>
<proteinExistence type="predicted"/>
<dbReference type="AlphaFoldDB" id="A0A2U1MEP3"/>
<dbReference type="Gene3D" id="2.130.10.10">
    <property type="entry name" value="YVTN repeat-like/Quinoprotein amine dehydrogenase"/>
    <property type="match status" value="3"/>
</dbReference>
<dbReference type="PANTHER" id="PTHR22844">
    <property type="entry name" value="F-BOX AND WD40 DOMAIN PROTEIN"/>
    <property type="match status" value="1"/>
</dbReference>
<evidence type="ECO:0000313" key="6">
    <source>
        <dbReference type="Proteomes" id="UP000245207"/>
    </source>
</evidence>
<organism evidence="5 6">
    <name type="scientific">Artemisia annua</name>
    <name type="common">Sweet wormwood</name>
    <dbReference type="NCBI Taxonomy" id="35608"/>
    <lineage>
        <taxon>Eukaryota</taxon>
        <taxon>Viridiplantae</taxon>
        <taxon>Streptophyta</taxon>
        <taxon>Embryophyta</taxon>
        <taxon>Tracheophyta</taxon>
        <taxon>Spermatophyta</taxon>
        <taxon>Magnoliopsida</taxon>
        <taxon>eudicotyledons</taxon>
        <taxon>Gunneridae</taxon>
        <taxon>Pentapetalae</taxon>
        <taxon>asterids</taxon>
        <taxon>campanulids</taxon>
        <taxon>Asterales</taxon>
        <taxon>Asteraceae</taxon>
        <taxon>Asteroideae</taxon>
        <taxon>Anthemideae</taxon>
        <taxon>Artemisiinae</taxon>
        <taxon>Artemisia</taxon>
    </lineage>
</organism>
<evidence type="ECO:0000256" key="3">
    <source>
        <dbReference type="PROSITE-ProRule" id="PRU00221"/>
    </source>
</evidence>
<feature type="repeat" description="WD" evidence="3">
    <location>
        <begin position="162"/>
        <end position="191"/>
    </location>
</feature>
<dbReference type="InterPro" id="IPR001680">
    <property type="entry name" value="WD40_rpt"/>
</dbReference>
<dbReference type="FunFam" id="2.130.10.10:FF:000775">
    <property type="entry name" value="BnaA09g28200D protein"/>
    <property type="match status" value="1"/>
</dbReference>
<keyword evidence="5" id="KW-0645">Protease</keyword>
<dbReference type="SMART" id="SM00320">
    <property type="entry name" value="WD40"/>
    <property type="match status" value="7"/>
</dbReference>
<feature type="repeat" description="WD" evidence="3">
    <location>
        <begin position="276"/>
        <end position="306"/>
    </location>
</feature>
<reference evidence="5 6" key="1">
    <citation type="journal article" date="2018" name="Mol. Plant">
        <title>The genome of Artemisia annua provides insight into the evolution of Asteraceae family and artemisinin biosynthesis.</title>
        <authorList>
            <person name="Shen Q."/>
            <person name="Zhang L."/>
            <person name="Liao Z."/>
            <person name="Wang S."/>
            <person name="Yan T."/>
            <person name="Shi P."/>
            <person name="Liu M."/>
            <person name="Fu X."/>
            <person name="Pan Q."/>
            <person name="Wang Y."/>
            <person name="Lv Z."/>
            <person name="Lu X."/>
            <person name="Zhang F."/>
            <person name="Jiang W."/>
            <person name="Ma Y."/>
            <person name="Chen M."/>
            <person name="Hao X."/>
            <person name="Li L."/>
            <person name="Tang Y."/>
            <person name="Lv G."/>
            <person name="Zhou Y."/>
            <person name="Sun X."/>
            <person name="Brodelius P.E."/>
            <person name="Rose J.K.C."/>
            <person name="Tang K."/>
        </authorList>
    </citation>
    <scope>NUCLEOTIDE SEQUENCE [LARGE SCALE GENOMIC DNA]</scope>
    <source>
        <strain evidence="6">cv. Huhao1</strain>
        <tissue evidence="5">Leaf</tissue>
    </source>
</reference>
<keyword evidence="6" id="KW-1185">Reference proteome</keyword>
<dbReference type="Pfam" id="PF00400">
    <property type="entry name" value="WD40"/>
    <property type="match status" value="6"/>
</dbReference>
<dbReference type="GO" id="GO:0008233">
    <property type="term" value="F:peptidase activity"/>
    <property type="evidence" value="ECO:0007669"/>
    <property type="project" value="UniProtKB-KW"/>
</dbReference>
<evidence type="ECO:0000256" key="1">
    <source>
        <dbReference type="ARBA" id="ARBA00022574"/>
    </source>
</evidence>
<dbReference type="CDD" id="cd00200">
    <property type="entry name" value="WD40"/>
    <property type="match status" value="1"/>
</dbReference>
<sequence>MRDIVRRIMMIDWMTSIYSPKKKEDAEEDEDDDNDEFYDAVEGPPFIDPWNLRTNIKLPPLPSSCDTESMSEDGSTWESYGPTPFYCLPSSAQISPLSKSPWSSYPEQPGPTSKDNYIGLMTSLVREEGHIYSLAASGDLLYTGSSSKNIRIWKHNVEYSGFKTHSGLVKAIVISGEKIFTGHQDGKIRVWRATRKDPKIHKKVGMLPNFQAVFKKSLKRKNYMDVGKSHSEIWIKHFDAISSLCLNEDHTLLYSVSWDKTMKVWRVMDFKCLESISAHDDLINTVVTGFHGLVFSGSADGTLKVWRKESQGKRPKHYLLHTLLKQEFAVTSLAVNPAGMVVYAGCSDGIVHFWEHEKLIHGGVLRGHKLAVLCLAALRNLVFSGSADKNICAWQRDERGAHRCLYVLNGHKGPVKCLAVEEERWEAKGHGDSGGITCILYSGSLDKSVKIWRMCPHVSQLDNNHLPPPSPQRINGLKIK</sequence>
<name>A0A2U1MEP3_ARTAN</name>
<protein>
    <submittedName>
        <fullName evidence="5">Apoptotic protease-activating factor 1</fullName>
    </submittedName>
</protein>
<keyword evidence="5" id="KW-0378">Hydrolase</keyword>
<dbReference type="PRINTS" id="PR00320">
    <property type="entry name" value="GPROTEINBRPT"/>
</dbReference>
<dbReference type="InterPro" id="IPR015943">
    <property type="entry name" value="WD40/YVTN_repeat-like_dom_sf"/>
</dbReference>
<dbReference type="Proteomes" id="UP000245207">
    <property type="component" value="Unassembled WGS sequence"/>
</dbReference>
<keyword evidence="1 3" id="KW-0853">WD repeat</keyword>
<dbReference type="EMBL" id="PKPP01005548">
    <property type="protein sequence ID" value="PWA59730.1"/>
    <property type="molecule type" value="Genomic_DNA"/>
</dbReference>
<feature type="repeat" description="WD" evidence="3">
    <location>
        <begin position="323"/>
        <end position="355"/>
    </location>
</feature>
<dbReference type="PROSITE" id="PS50082">
    <property type="entry name" value="WD_REPEATS_2"/>
    <property type="match status" value="4"/>
</dbReference>
<dbReference type="GO" id="GO:0006508">
    <property type="term" value="P:proteolysis"/>
    <property type="evidence" value="ECO:0007669"/>
    <property type="project" value="UniProtKB-KW"/>
</dbReference>